<keyword evidence="1 6" id="KW-0645">Protease</keyword>
<comment type="cofactor">
    <cofactor evidence="6">
        <name>Zn(2+)</name>
        <dbReference type="ChEBI" id="CHEBI:29105"/>
    </cofactor>
    <text evidence="6">Binds 1 zinc ion per subunit.</text>
</comment>
<evidence type="ECO:0000313" key="9">
    <source>
        <dbReference type="Proteomes" id="UP000197535"/>
    </source>
</evidence>
<dbReference type="Gene3D" id="3.30.2010.10">
    <property type="entry name" value="Metalloproteases ('zincins'), catalytic domain"/>
    <property type="match status" value="1"/>
</dbReference>
<dbReference type="GO" id="GO:0004222">
    <property type="term" value="F:metalloendopeptidase activity"/>
    <property type="evidence" value="ECO:0007669"/>
    <property type="project" value="InterPro"/>
</dbReference>
<gene>
    <name evidence="8" type="ORF">AYR66_06175</name>
</gene>
<evidence type="ECO:0000259" key="7">
    <source>
        <dbReference type="Pfam" id="PF01435"/>
    </source>
</evidence>
<dbReference type="GO" id="GO:0051603">
    <property type="term" value="P:proteolysis involved in protein catabolic process"/>
    <property type="evidence" value="ECO:0007669"/>
    <property type="project" value="TreeGrafter"/>
</dbReference>
<sequence length="195" mass="21386">MMSGRSSIALTVQRDGARVPVSVPLTYACAFGIELGNSENVVAYSDGHRVLVTRGMLNAVRSDDELAYVLAKEMAHNALSHATKQRTSATIGGIIDNLTRIRPDMGSMSGMAGLRPMPQDLDAMADKLSLYMLARAGYNIDQVVPFWQRMAMEYPSSVLNGYTALHPSINYRVAAMEKAIKDIRSKQARKRPLLP</sequence>
<dbReference type="EMBL" id="LSTO01000001">
    <property type="protein sequence ID" value="OWW19143.1"/>
    <property type="molecule type" value="Genomic_DNA"/>
</dbReference>
<dbReference type="AlphaFoldDB" id="A0A254TF24"/>
<evidence type="ECO:0000256" key="4">
    <source>
        <dbReference type="ARBA" id="ARBA00022833"/>
    </source>
</evidence>
<reference evidence="8 9" key="1">
    <citation type="submission" date="2016-02" db="EMBL/GenBank/DDBJ databases">
        <authorList>
            <person name="Wen L."/>
            <person name="He K."/>
            <person name="Yang H."/>
        </authorList>
    </citation>
    <scope>NUCLEOTIDE SEQUENCE [LARGE SCALE GENOMIC DNA]</scope>
    <source>
        <strain evidence="8 9">TSA40</strain>
    </source>
</reference>
<proteinExistence type="inferred from homology"/>
<keyword evidence="4 6" id="KW-0862">Zinc</keyword>
<keyword evidence="5 6" id="KW-0482">Metalloprotease</keyword>
<dbReference type="GO" id="GO:0046872">
    <property type="term" value="F:metal ion binding"/>
    <property type="evidence" value="ECO:0007669"/>
    <property type="project" value="UniProtKB-KW"/>
</dbReference>
<organism evidence="8 9">
    <name type="scientific">Noviherbaspirillum denitrificans</name>
    <dbReference type="NCBI Taxonomy" id="1968433"/>
    <lineage>
        <taxon>Bacteria</taxon>
        <taxon>Pseudomonadati</taxon>
        <taxon>Pseudomonadota</taxon>
        <taxon>Betaproteobacteria</taxon>
        <taxon>Burkholderiales</taxon>
        <taxon>Oxalobacteraceae</taxon>
        <taxon>Noviherbaspirillum</taxon>
    </lineage>
</organism>
<comment type="similarity">
    <text evidence="6">Belongs to the peptidase M48 family.</text>
</comment>
<keyword evidence="9" id="KW-1185">Reference proteome</keyword>
<dbReference type="InterPro" id="IPR051156">
    <property type="entry name" value="Mito/Outer_Membr_Metalloprot"/>
</dbReference>
<evidence type="ECO:0000256" key="1">
    <source>
        <dbReference type="ARBA" id="ARBA00022670"/>
    </source>
</evidence>
<accession>A0A254TF24</accession>
<keyword evidence="2" id="KW-0479">Metal-binding</keyword>
<keyword evidence="3 6" id="KW-0378">Hydrolase</keyword>
<feature type="domain" description="Peptidase M48" evidence="7">
    <location>
        <begin position="42"/>
        <end position="178"/>
    </location>
</feature>
<dbReference type="PANTHER" id="PTHR22726">
    <property type="entry name" value="METALLOENDOPEPTIDASE OMA1"/>
    <property type="match status" value="1"/>
</dbReference>
<dbReference type="Pfam" id="PF01435">
    <property type="entry name" value="Peptidase_M48"/>
    <property type="match status" value="1"/>
</dbReference>
<dbReference type="Proteomes" id="UP000197535">
    <property type="component" value="Unassembled WGS sequence"/>
</dbReference>
<comment type="caution">
    <text evidence="8">The sequence shown here is derived from an EMBL/GenBank/DDBJ whole genome shotgun (WGS) entry which is preliminary data.</text>
</comment>
<dbReference type="PANTHER" id="PTHR22726:SF1">
    <property type="entry name" value="METALLOENDOPEPTIDASE OMA1, MITOCHONDRIAL"/>
    <property type="match status" value="1"/>
</dbReference>
<evidence type="ECO:0000256" key="6">
    <source>
        <dbReference type="RuleBase" id="RU003983"/>
    </source>
</evidence>
<evidence type="ECO:0000313" key="8">
    <source>
        <dbReference type="EMBL" id="OWW19143.1"/>
    </source>
</evidence>
<dbReference type="PROSITE" id="PS51257">
    <property type="entry name" value="PROKAR_LIPOPROTEIN"/>
    <property type="match status" value="1"/>
</dbReference>
<dbReference type="CDD" id="cd07342">
    <property type="entry name" value="M48C_Oma1_like"/>
    <property type="match status" value="1"/>
</dbReference>
<protein>
    <recommendedName>
        <fullName evidence="7">Peptidase M48 domain-containing protein</fullName>
    </recommendedName>
</protein>
<dbReference type="InterPro" id="IPR001915">
    <property type="entry name" value="Peptidase_M48"/>
</dbReference>
<dbReference type="GO" id="GO:0016020">
    <property type="term" value="C:membrane"/>
    <property type="evidence" value="ECO:0007669"/>
    <property type="project" value="TreeGrafter"/>
</dbReference>
<name>A0A254TF24_9BURK</name>
<evidence type="ECO:0000256" key="3">
    <source>
        <dbReference type="ARBA" id="ARBA00022801"/>
    </source>
</evidence>
<evidence type="ECO:0000256" key="5">
    <source>
        <dbReference type="ARBA" id="ARBA00023049"/>
    </source>
</evidence>
<evidence type="ECO:0000256" key="2">
    <source>
        <dbReference type="ARBA" id="ARBA00022723"/>
    </source>
</evidence>